<dbReference type="InterPro" id="IPR027417">
    <property type="entry name" value="P-loop_NTPase"/>
</dbReference>
<name>A0A6L8TIW6_9FIRM</name>
<dbReference type="PANTHER" id="PTHR42759:SF1">
    <property type="entry name" value="MAGNESIUM-CHELATASE SUBUNIT CHLD"/>
    <property type="match status" value="1"/>
</dbReference>
<dbReference type="InterPro" id="IPR050764">
    <property type="entry name" value="CbbQ/NirQ/NorQ/GpvN"/>
</dbReference>
<dbReference type="CDD" id="cd00009">
    <property type="entry name" value="AAA"/>
    <property type="match status" value="1"/>
</dbReference>
<accession>A0A6L8TIW6</accession>
<sequence>MNIKRAKQEIRDSIEAYLSKDEFGEYRIPAIRQRPILLMGPPGIGKTQIMEQIARECGIALVSYTITHHTRQSAVGLPFIVKKNYGEEEFSVTEYTMSEIISSVYDKMEKTGLKEGILFIDEINCVSETLAPMMLQFLQGKTFGNQKVPEGWVIVTAGNPPEYNKSVREFDVVTLDRIKKIDVEADFDVWKEYAYQQGIHPAVISYLELRRKNFYRVENTVDGKIFATARGWEDLSRLIQVYEILGKTVDREVVSQYIQHRMIAKDFASYLALYYKYRTDYKVEDILKGKWDSITLGKIRTASLDEHLSIVSLLNGKLSELFTECYLTDAYLTKLYDYMVYFREAQDSLTAKNLMEKAEADLEKDKKSELLTKQQERIQKRVVSFFENASGLKITGSELIGSDKTGSDSGPAGGGSAAAESEDPSSNRNYEFVKVLFESETEAYENRTDEISLTLQNVFDFMEAAFGDSQEMVAFITELNANYYSLWFIRENGSDQYYRHNKGLLFDDRQKMLLGQMEEVENILNNGIK</sequence>
<dbReference type="Proteomes" id="UP000473323">
    <property type="component" value="Unassembled WGS sequence"/>
</dbReference>
<dbReference type="RefSeq" id="WP_161209824.1">
    <property type="nucleotide sequence ID" value="NZ_JABMID010000003.1"/>
</dbReference>
<feature type="region of interest" description="Disordered" evidence="1">
    <location>
        <begin position="400"/>
        <end position="425"/>
    </location>
</feature>
<dbReference type="PANTHER" id="PTHR42759">
    <property type="entry name" value="MOXR FAMILY PROTEIN"/>
    <property type="match status" value="1"/>
</dbReference>
<comment type="caution">
    <text evidence="3">The sequence shown here is derived from an EMBL/GenBank/DDBJ whole genome shotgun (WGS) entry which is preliminary data.</text>
</comment>
<evidence type="ECO:0000256" key="1">
    <source>
        <dbReference type="SAM" id="MobiDB-lite"/>
    </source>
</evidence>
<protein>
    <submittedName>
        <fullName evidence="3">AAA family ATPase</fullName>
    </submittedName>
</protein>
<dbReference type="SUPFAM" id="SSF52540">
    <property type="entry name" value="P-loop containing nucleoside triphosphate hydrolases"/>
    <property type="match status" value="1"/>
</dbReference>
<evidence type="ECO:0000313" key="4">
    <source>
        <dbReference type="Proteomes" id="UP000473323"/>
    </source>
</evidence>
<reference evidence="3 4" key="1">
    <citation type="journal article" date="2019" name="Nat. Med.">
        <title>A library of human gut bacterial isolates paired with longitudinal multiomics data enables mechanistic microbiome research.</title>
        <authorList>
            <person name="Poyet M."/>
            <person name="Groussin M."/>
            <person name="Gibbons S.M."/>
            <person name="Avila-Pacheco J."/>
            <person name="Jiang X."/>
            <person name="Kearney S.M."/>
            <person name="Perrotta A.R."/>
            <person name="Berdy B."/>
            <person name="Zhao S."/>
            <person name="Lieberman T.D."/>
            <person name="Swanson P.K."/>
            <person name="Smith M."/>
            <person name="Roesemann S."/>
            <person name="Alexander J.E."/>
            <person name="Rich S.A."/>
            <person name="Livny J."/>
            <person name="Vlamakis H."/>
            <person name="Clish C."/>
            <person name="Bullock K."/>
            <person name="Deik A."/>
            <person name="Scott J."/>
            <person name="Pierce K.A."/>
            <person name="Xavier R.J."/>
            <person name="Alm E.J."/>
        </authorList>
    </citation>
    <scope>NUCLEOTIDE SEQUENCE [LARGE SCALE GENOMIC DNA]</scope>
    <source>
        <strain evidence="3 4">BIOML-A4</strain>
    </source>
</reference>
<evidence type="ECO:0000259" key="2">
    <source>
        <dbReference type="SMART" id="SM00382"/>
    </source>
</evidence>
<dbReference type="Gene3D" id="3.40.50.300">
    <property type="entry name" value="P-loop containing nucleotide triphosphate hydrolases"/>
    <property type="match status" value="1"/>
</dbReference>
<dbReference type="InterPro" id="IPR003593">
    <property type="entry name" value="AAA+_ATPase"/>
</dbReference>
<dbReference type="GO" id="GO:0005524">
    <property type="term" value="F:ATP binding"/>
    <property type="evidence" value="ECO:0007669"/>
    <property type="project" value="InterPro"/>
</dbReference>
<dbReference type="SMART" id="SM00382">
    <property type="entry name" value="AAA"/>
    <property type="match status" value="1"/>
</dbReference>
<organism evidence="3 4">
    <name type="scientific">Blautia massiliensis</name>
    <name type="common">ex Durand et al. 2017</name>
    <dbReference type="NCBI Taxonomy" id="1737424"/>
    <lineage>
        <taxon>Bacteria</taxon>
        <taxon>Bacillati</taxon>
        <taxon>Bacillota</taxon>
        <taxon>Clostridia</taxon>
        <taxon>Lachnospirales</taxon>
        <taxon>Lachnospiraceae</taxon>
        <taxon>Blautia</taxon>
    </lineage>
</organism>
<gene>
    <name evidence="3" type="ORF">GT694_13925</name>
</gene>
<dbReference type="EMBL" id="WWVT01000025">
    <property type="protein sequence ID" value="MZL63120.1"/>
    <property type="molecule type" value="Genomic_DNA"/>
</dbReference>
<dbReference type="GO" id="GO:0016887">
    <property type="term" value="F:ATP hydrolysis activity"/>
    <property type="evidence" value="ECO:0007669"/>
    <property type="project" value="InterPro"/>
</dbReference>
<proteinExistence type="predicted"/>
<feature type="domain" description="AAA+ ATPase" evidence="2">
    <location>
        <begin position="32"/>
        <end position="179"/>
    </location>
</feature>
<evidence type="ECO:0000313" key="3">
    <source>
        <dbReference type="EMBL" id="MZL63120.1"/>
    </source>
</evidence>
<dbReference type="Pfam" id="PF00004">
    <property type="entry name" value="AAA"/>
    <property type="match status" value="1"/>
</dbReference>
<dbReference type="InterPro" id="IPR003959">
    <property type="entry name" value="ATPase_AAA_core"/>
</dbReference>
<dbReference type="AlphaFoldDB" id="A0A6L8TIW6"/>